<dbReference type="PANTHER" id="PTHR19879">
    <property type="entry name" value="TRANSCRIPTION INITIATION FACTOR TFIID"/>
    <property type="match status" value="1"/>
</dbReference>
<proteinExistence type="predicted"/>
<name>B7KFY0_GLOC7</name>
<dbReference type="eggNOG" id="COG2319">
    <property type="taxonomic scope" value="Bacteria"/>
</dbReference>
<dbReference type="SMART" id="SM00320">
    <property type="entry name" value="WD40"/>
    <property type="match status" value="14"/>
</dbReference>
<accession>B7KFY0</accession>
<dbReference type="PRINTS" id="PR00320">
    <property type="entry name" value="GPROTEINBRPT"/>
</dbReference>
<dbReference type="PROSITE" id="PS50104">
    <property type="entry name" value="TIR"/>
    <property type="match status" value="3"/>
</dbReference>
<dbReference type="SUPFAM" id="SSF50978">
    <property type="entry name" value="WD40 repeat-like"/>
    <property type="match status" value="2"/>
</dbReference>
<keyword evidence="6" id="KW-1185">Reference proteome</keyword>
<dbReference type="Proteomes" id="UP000002384">
    <property type="component" value="Chromosome"/>
</dbReference>
<reference evidence="6" key="1">
    <citation type="journal article" date="2011" name="MBio">
        <title>Novel metabolic attributes of the genus Cyanothece, comprising a group of unicellular nitrogen-fixing Cyanobacteria.</title>
        <authorList>
            <person name="Bandyopadhyay A."/>
            <person name="Elvitigala T."/>
            <person name="Welsh E."/>
            <person name="Stockel J."/>
            <person name="Liberton M."/>
            <person name="Min H."/>
            <person name="Sherman L.A."/>
            <person name="Pakrasi H.B."/>
        </authorList>
    </citation>
    <scope>NUCLEOTIDE SEQUENCE [LARGE SCALE GENOMIC DNA]</scope>
    <source>
        <strain evidence="6">PCC 7424</strain>
    </source>
</reference>
<dbReference type="InterPro" id="IPR020472">
    <property type="entry name" value="WD40_PAC1"/>
</dbReference>
<dbReference type="Gene3D" id="3.40.50.10140">
    <property type="entry name" value="Toll/interleukin-1 receptor homology (TIR) domain"/>
    <property type="match status" value="3"/>
</dbReference>
<evidence type="ECO:0000313" key="5">
    <source>
        <dbReference type="EMBL" id="ACK69173.1"/>
    </source>
</evidence>
<evidence type="ECO:0000313" key="6">
    <source>
        <dbReference type="Proteomes" id="UP000002384"/>
    </source>
</evidence>
<feature type="repeat" description="WD" evidence="3">
    <location>
        <begin position="735"/>
        <end position="765"/>
    </location>
</feature>
<dbReference type="KEGG" id="cyc:PCC7424_0717"/>
<dbReference type="InterPro" id="IPR001680">
    <property type="entry name" value="WD40_rpt"/>
</dbReference>
<dbReference type="EMBL" id="CP001291">
    <property type="protein sequence ID" value="ACK69173.1"/>
    <property type="molecule type" value="Genomic_DNA"/>
</dbReference>
<evidence type="ECO:0000256" key="3">
    <source>
        <dbReference type="PROSITE-ProRule" id="PRU00221"/>
    </source>
</evidence>
<keyword evidence="1 3" id="KW-0853">WD repeat</keyword>
<feature type="domain" description="TIR" evidence="4">
    <location>
        <begin position="234"/>
        <end position="368"/>
    </location>
</feature>
<feature type="repeat" description="WD" evidence="3">
    <location>
        <begin position="1067"/>
        <end position="1108"/>
    </location>
</feature>
<feature type="repeat" description="WD" evidence="3">
    <location>
        <begin position="1190"/>
        <end position="1224"/>
    </location>
</feature>
<dbReference type="OrthoDB" id="1492850at2"/>
<dbReference type="Pfam" id="PF00400">
    <property type="entry name" value="WD40"/>
    <property type="match status" value="14"/>
</dbReference>
<sequence length="1348" mass="153040">MSEVFNGFISYGRADSKAFAVALHQKLTNEGLKIWFDQNDIPLAVDFQEQINDGIEKTDNFIFIISPHSVNSPYCLKEIELALKYHKRIIPLLHVEQITQQTWLNRNPNGTEEQWQTYQAKGLHTSIINMHPVISKLNWVYFREEIDEFETNFQKLLHVFQQHQDYIQQHTQLLLKALKWEKHQKQHQYLLSGQERIEAETWLKTEFINEQRPCTPTDLHCEFICESIKNAKNLMSEVFICYSDLDKSIMIQLRQSLMRHSITVWTNQTDIQSGTQFEQEIKQGVEQSDNIIYLISSNALASEYCQMELDYALSYHKRIIPLLIESINLDKIPPQILGLQFIDLSESRTEDYYNQTIDKLLKALKQDAQYYEDHKLILTKAIKWQRQHHNPSLLLRGYNLSHAQAWLKVGNTKTQHQPILLQEDFINASLLQPPLESLDVFISYSRVDADFARKLNDALQEIGKTTWFDQESIASGEDFKQEIYRGIESSDNFVFIISPKSINSPYCADEVQYAQKLNKRIIPILYREVLSNQLHPALAKVQWINFNQYGGNFAANFNELVRTLDSDRDHVRNHTKWSQRAKEWQTQQESEDLLLRASEFILAKNWLKEAEAEKKEPFPTQLQKDFIARSKAAIDAESKRAKRREMRLRMMLGLMTMGFISAVGLGWFAFSQRNLAVKALSNSSQALRFANKEFDGLLLAIKTGKLLQQLPIINNHDAVVALQGAINDVREFNRLSAGHGAVFSVSYHGNYIATAHNDGTVILWNENGSQYKQFKAHDGLVWGISFSPDGRYLASVSADKTAKLWTENGQLVKIFQTGKEGYGEVSDVSFSPDGEIIAVTNGNKTVTLYRLNGQLFKTLEGHNGQVWSVKFSPDNKMLASSSADGTIKLWDKEGKLLKTLEGHQDWIWTVNFSPDSQRLVSGSKDGTIKLWNLKDNKPLSLSWKGDNDGVLSINFSPDGQGIISSGVDKKVKIWNLKGEQLETFEGHENWIWDTKIISKGQNQTIASASKDGTVRLWQWQQNEQNLKQLLLKDKGTDIAFSPNGQIVAIANIDNTVQLWNGKKLRTFSGHEGKVWGVNFSPDGQTLASVGEDKLIKLWDLKNHQSRTLKGHQDKVWSVKFSPDGKIIASASSDRTVKLWSFEGQLLNTLKENLGEIHAVSFSPDGTLIALGGFNGQVALFSPQGQLLRKFDAHPDSIFELSFSPNGKMLATASGDKTVKLWNLQGQVLETLIGHRSSIYRVKFSPDGKFIVTASADNTAKIWSLDGRVVQTFTTHSAAVNGIDISPDGKTLATVSSDKSAILYSLDLAKLNSLANLNLDKLMNFACHWAGDYLKHNQNVEQSDRHLCP</sequence>
<feature type="repeat" description="WD" evidence="3">
    <location>
        <begin position="1038"/>
        <end position="1060"/>
    </location>
</feature>
<organism evidence="5 6">
    <name type="scientific">Gloeothece citriformis (strain PCC 7424)</name>
    <name type="common">Cyanothece sp. (strain PCC 7424)</name>
    <dbReference type="NCBI Taxonomy" id="65393"/>
    <lineage>
        <taxon>Bacteria</taxon>
        <taxon>Bacillati</taxon>
        <taxon>Cyanobacteriota</taxon>
        <taxon>Cyanophyceae</taxon>
        <taxon>Oscillatoriophycideae</taxon>
        <taxon>Chroococcales</taxon>
        <taxon>Aphanothecaceae</taxon>
        <taxon>Gloeothece</taxon>
        <taxon>Gloeothece citriformis</taxon>
    </lineage>
</organism>
<dbReference type="PROSITE" id="PS00678">
    <property type="entry name" value="WD_REPEATS_1"/>
    <property type="match status" value="4"/>
</dbReference>
<dbReference type="PROSITE" id="PS50082">
    <property type="entry name" value="WD_REPEATS_2"/>
    <property type="match status" value="12"/>
</dbReference>
<evidence type="ECO:0000256" key="1">
    <source>
        <dbReference type="ARBA" id="ARBA00022574"/>
    </source>
</evidence>
<dbReference type="SUPFAM" id="SSF101908">
    <property type="entry name" value="Putative isomerase YbhE"/>
    <property type="match status" value="1"/>
</dbReference>
<feature type="repeat" description="WD" evidence="3">
    <location>
        <begin position="1231"/>
        <end position="1265"/>
    </location>
</feature>
<feature type="repeat" description="WD" evidence="3">
    <location>
        <begin position="1108"/>
        <end position="1142"/>
    </location>
</feature>
<feature type="domain" description="TIR" evidence="4">
    <location>
        <begin position="436"/>
        <end position="561"/>
    </location>
</feature>
<feature type="repeat" description="WD" evidence="3">
    <location>
        <begin position="984"/>
        <end position="1027"/>
    </location>
</feature>
<keyword evidence="2" id="KW-0677">Repeat</keyword>
<dbReference type="Gene3D" id="2.130.10.10">
    <property type="entry name" value="YVTN repeat-like/Quinoprotein amine dehydrogenase"/>
    <property type="match status" value="3"/>
</dbReference>
<feature type="repeat" description="WD" evidence="3">
    <location>
        <begin position="943"/>
        <end position="984"/>
    </location>
</feature>
<dbReference type="GO" id="GO:0007165">
    <property type="term" value="P:signal transduction"/>
    <property type="evidence" value="ECO:0007669"/>
    <property type="project" value="InterPro"/>
</dbReference>
<dbReference type="Pfam" id="PF13676">
    <property type="entry name" value="TIR_2"/>
    <property type="match status" value="3"/>
</dbReference>
<feature type="repeat" description="WD" evidence="3">
    <location>
        <begin position="900"/>
        <end position="941"/>
    </location>
</feature>
<feature type="repeat" description="WD" evidence="3">
    <location>
        <begin position="1272"/>
        <end position="1306"/>
    </location>
</feature>
<dbReference type="SUPFAM" id="SSF52200">
    <property type="entry name" value="Toll/Interleukin receptor TIR domain"/>
    <property type="match status" value="3"/>
</dbReference>
<dbReference type="PROSITE" id="PS50294">
    <property type="entry name" value="WD_REPEATS_REGION"/>
    <property type="match status" value="8"/>
</dbReference>
<dbReference type="STRING" id="65393.PCC7424_0717"/>
<gene>
    <name evidence="5" type="ordered locus">PCC7424_0717</name>
</gene>
<dbReference type="InterPro" id="IPR000157">
    <property type="entry name" value="TIR_dom"/>
</dbReference>
<dbReference type="CDD" id="cd00200">
    <property type="entry name" value="WD40"/>
    <property type="match status" value="2"/>
</dbReference>
<dbReference type="InterPro" id="IPR036322">
    <property type="entry name" value="WD40_repeat_dom_sf"/>
</dbReference>
<dbReference type="InterPro" id="IPR015943">
    <property type="entry name" value="WD40/YVTN_repeat-like_dom_sf"/>
</dbReference>
<dbReference type="HOGENOM" id="CLU_002676_0_0_3"/>
<dbReference type="PANTHER" id="PTHR19879:SF9">
    <property type="entry name" value="TRANSCRIPTION INITIATION FACTOR TFIID SUBUNIT 5"/>
    <property type="match status" value="1"/>
</dbReference>
<evidence type="ECO:0000256" key="2">
    <source>
        <dbReference type="ARBA" id="ARBA00022737"/>
    </source>
</evidence>
<feature type="repeat" description="WD" evidence="3">
    <location>
        <begin position="774"/>
        <end position="805"/>
    </location>
</feature>
<evidence type="ECO:0000259" key="4">
    <source>
        <dbReference type="PROSITE" id="PS50104"/>
    </source>
</evidence>
<dbReference type="SMART" id="SM00255">
    <property type="entry name" value="TIR"/>
    <property type="match status" value="3"/>
</dbReference>
<protein>
    <submittedName>
        <fullName evidence="5">WD-40 repeat protein</fullName>
    </submittedName>
</protein>
<feature type="domain" description="TIR" evidence="4">
    <location>
        <begin position="3"/>
        <end position="157"/>
    </location>
</feature>
<dbReference type="InterPro" id="IPR019775">
    <property type="entry name" value="WD40_repeat_CS"/>
</dbReference>
<dbReference type="InterPro" id="IPR035897">
    <property type="entry name" value="Toll_tir_struct_dom_sf"/>
</dbReference>
<feature type="repeat" description="WD" evidence="3">
    <location>
        <begin position="859"/>
        <end position="891"/>
    </location>
</feature>
<dbReference type="RefSeq" id="WP_012598120.1">
    <property type="nucleotide sequence ID" value="NC_011729.1"/>
</dbReference>